<dbReference type="SUPFAM" id="SSF56091">
    <property type="entry name" value="DNA ligase/mRNA capping enzyme, catalytic domain"/>
    <property type="match status" value="1"/>
</dbReference>
<dbReference type="InterPro" id="IPR052732">
    <property type="entry name" value="Cell-binding_unc_protein"/>
</dbReference>
<dbReference type="Gene3D" id="3.30.470.30">
    <property type="entry name" value="DNA ligase/mRNA capping enzyme"/>
    <property type="match status" value="1"/>
</dbReference>
<dbReference type="Pfam" id="PF04457">
    <property type="entry name" value="MJ1316"/>
    <property type="match status" value="1"/>
</dbReference>
<proteinExistence type="predicted"/>
<dbReference type="InterPro" id="IPR040459">
    <property type="entry name" value="MJ1316"/>
</dbReference>
<dbReference type="InterPro" id="IPR027417">
    <property type="entry name" value="P-loop_NTPase"/>
</dbReference>
<dbReference type="Pfam" id="PF09414">
    <property type="entry name" value="RNA_ligase"/>
    <property type="match status" value="1"/>
</dbReference>
<dbReference type="InterPro" id="IPR043519">
    <property type="entry name" value="NT_sf"/>
</dbReference>
<dbReference type="InterPro" id="IPR006575">
    <property type="entry name" value="RWD_dom"/>
</dbReference>
<organism evidence="4 5">
    <name type="scientific">Aphanomyces stellatus</name>
    <dbReference type="NCBI Taxonomy" id="120398"/>
    <lineage>
        <taxon>Eukaryota</taxon>
        <taxon>Sar</taxon>
        <taxon>Stramenopiles</taxon>
        <taxon>Oomycota</taxon>
        <taxon>Saprolegniomycetes</taxon>
        <taxon>Saprolegniales</taxon>
        <taxon>Verrucalvaceae</taxon>
        <taxon>Aphanomyces</taxon>
    </lineage>
</organism>
<feature type="region of interest" description="Disordered" evidence="1">
    <location>
        <begin position="136"/>
        <end position="189"/>
    </location>
</feature>
<dbReference type="InterPro" id="IPR009097">
    <property type="entry name" value="Cyclic_Pdiesterase"/>
</dbReference>
<dbReference type="PROSITE" id="PS50908">
    <property type="entry name" value="RWD"/>
    <property type="match status" value="1"/>
</dbReference>
<evidence type="ECO:0000256" key="1">
    <source>
        <dbReference type="SAM" id="MobiDB-lite"/>
    </source>
</evidence>
<gene>
    <name evidence="4" type="primary">Aste57867_14007</name>
    <name evidence="3" type="ORF">As57867_013956</name>
    <name evidence="4" type="ORF">ASTE57867_14007</name>
</gene>
<reference evidence="3" key="2">
    <citation type="submission" date="2019-06" db="EMBL/GenBank/DDBJ databases">
        <title>Genomics analysis of Aphanomyces spp. identifies a new class of oomycete effector associated with host adaptation.</title>
        <authorList>
            <person name="Gaulin E."/>
        </authorList>
    </citation>
    <scope>NUCLEOTIDE SEQUENCE</scope>
    <source>
        <strain evidence="3">CBS 578.67</strain>
    </source>
</reference>
<reference evidence="4 5" key="1">
    <citation type="submission" date="2019-03" db="EMBL/GenBank/DDBJ databases">
        <authorList>
            <person name="Gaulin E."/>
            <person name="Dumas B."/>
        </authorList>
    </citation>
    <scope>NUCLEOTIDE SEQUENCE [LARGE SCALE GENOMIC DNA]</scope>
    <source>
        <strain evidence="4">CBS 568.67</strain>
    </source>
</reference>
<dbReference type="SUPFAM" id="SSF54495">
    <property type="entry name" value="UBC-like"/>
    <property type="match status" value="1"/>
</dbReference>
<dbReference type="Gene3D" id="3.40.50.300">
    <property type="entry name" value="P-loop containing nucleotide triphosphate hydrolases"/>
    <property type="match status" value="1"/>
</dbReference>
<evidence type="ECO:0000259" key="2">
    <source>
        <dbReference type="PROSITE" id="PS50908"/>
    </source>
</evidence>
<keyword evidence="5" id="KW-1185">Reference proteome</keyword>
<dbReference type="PANTHER" id="PTHR43883">
    <property type="entry name" value="SLR0207 PROTEIN"/>
    <property type="match status" value="1"/>
</dbReference>
<dbReference type="SUPFAM" id="SSF52540">
    <property type="entry name" value="P-loop containing nucleoside triphosphate hydrolases"/>
    <property type="match status" value="1"/>
</dbReference>
<dbReference type="Pfam" id="PF10469">
    <property type="entry name" value="AKAP7_NLS"/>
    <property type="match status" value="1"/>
</dbReference>
<feature type="domain" description="RWD" evidence="2">
    <location>
        <begin position="35"/>
        <end position="132"/>
    </location>
</feature>
<dbReference type="SUPFAM" id="SSF55144">
    <property type="entry name" value="LigT-like"/>
    <property type="match status" value="1"/>
</dbReference>
<evidence type="ECO:0000313" key="3">
    <source>
        <dbReference type="EMBL" id="KAF0695162.1"/>
    </source>
</evidence>
<accession>A0A485KZJ9</accession>
<dbReference type="Pfam" id="PF13671">
    <property type="entry name" value="AAA_33"/>
    <property type="match status" value="1"/>
</dbReference>
<name>A0A485KZJ9_9STRA</name>
<dbReference type="InterPro" id="IPR021122">
    <property type="entry name" value="RNA_ligase_dom_REL/Rnl2"/>
</dbReference>
<dbReference type="Proteomes" id="UP000332933">
    <property type="component" value="Unassembled WGS sequence"/>
</dbReference>
<dbReference type="Pfam" id="PF05773">
    <property type="entry name" value="RWD"/>
    <property type="match status" value="1"/>
</dbReference>
<feature type="compositionally biased region" description="Pro residues" evidence="1">
    <location>
        <begin position="1422"/>
        <end position="1434"/>
    </location>
</feature>
<dbReference type="Gene3D" id="3.90.1140.10">
    <property type="entry name" value="Cyclic phosphodiesterase"/>
    <property type="match status" value="1"/>
</dbReference>
<dbReference type="PANTHER" id="PTHR43883:SF1">
    <property type="entry name" value="GLUCONOKINASE"/>
    <property type="match status" value="1"/>
</dbReference>
<feature type="compositionally biased region" description="Polar residues" evidence="1">
    <location>
        <begin position="145"/>
        <end position="154"/>
    </location>
</feature>
<dbReference type="OrthoDB" id="432447at2759"/>
<evidence type="ECO:0000313" key="4">
    <source>
        <dbReference type="EMBL" id="VFT90837.1"/>
    </source>
</evidence>
<sequence length="1669" mass="180086">MRSVPRSTALITPFPLQDPTKLNPTTVMRNPIQADEVEALEAIYGADAMHISDTTVLVTFKDSIALSFEMSAEYPENRQCPEITVSYLHSKYTFSTDALIETMTAAADSSLAFGQVCLFDMLAAATAFLDTAATQDKENDDAVNRITTPLQDSPKQTEKAKKWAAADPLRRRKSPAAPPPSPPPKTTSMRTATDVIHRMLWDDQINQHEVVVGYLDRFIGVMERPITSFNWGDMAALSHTETAIPKHRIQYFKWKGDIVWDKRCRLDRVFGSSGDAVVDFTSPVVASSSSTNSGQQATLALEPAPYFPPFYANHDRPNAFLCVRITAPAVVAACRAVQDALVAHTPGLRAALLPPEKLHCTLSMLRLQSAEDLAVVRHVLDEARGFIRATLAAAPLVLARVGHFANRVVHAHIQGPAIQELATGLQRRLAACGISLVGNHDPFQAHVTLAKLTRELNKTIPSIDRAAYATMADAPLGDQAVDAVELCATGATLLDADGFYCRLAPSLDLTEVLSVSTTTTLADDNVPPLASPSVVILRGVPGSGKSTLARAVAATCAARGWSHRVCSADAYFDDHGRQFDKTKLGDAHAACQDEFVDALAAKCDVVVVDNTNVDARHVQTYVELVASLSASEYAIHVWQLDAADLAACVRRSIHDIPSDVALRYAQHGVEPLAADVRCAVVTTVVPAAALSPPPTRTSILAHAPPVAYAAVFLDDVSKKRLRQHCTPLHAKVVADHVTIAFQPTMAMLATLHLGSTVSFNATAAAANADVQAVVVDAPANIGLANWSNGTPHVTLSVAPGVAPKASHALLASTHAVPLPFAIPLSGVVGFVLAHSHERVTSLAGLVQVTSSSSPSSSLSSSVTIPDHVTTLHVFDFDLTLVRPPLRHHGIHALTPAQQAAVGPDWYKSPYSLHHTQRLVALPALAELHDVLNSPADEMGVVLTARHTALEASIRDVLVSMVGAAPDAIVCKPDHLHAALPASMASDAHAAARTAENAAFKLGILSTWLSSSTSSIGRLVVYEDDDGILDALYRWSATWSHRVDIQIIDAKQLVTKPYTVHQWLKNLGRVPSPAFAAAADAILRDLASWGGGRVTPFGSFALGRASDLDVMLEIPDDESPRDAIRRVATTLRRHGLHDVYESGSSRCPLLKVRWGDARATAWIDVDVVVCHASAAATTATMPASAWTSSDPDTRALLGPWSLADTRATLASSGIAPDVFARSVDVVVAQLKAKQLHGTAYNGVPTFKLVAAVADYCRRLDTPRPLKDVVAGFYASDPTLDYDHVYVGPHLRACVQEAWHDAKHIVADASFPSSGSLARLVQRRGPCVDASHVVSLAVAFAPTMLATEWTLTQWVNWALAKGWRELVKTHAIEVDPMVPAAGMLRTFGVLGDVTRTLKHLEALAKQLATESGGMIQLTVVKPTASPPRPPASPPRSPTSSASQHTLMKFPRTKHLLPSPSISRDDLVLDPLDAAAFLHTPITCQEKVDGANLGFFLDADFKVVAQNRSHFTSSETAPQFKGLDVWIQVHQFELCELLSPPGRYVLYGEWLYAQHSIPYSKLPSYFLAFDLFDRETNSFWSVEKLADTLAETSIHMVPTVFRGTCSNLGQLQALLETPSQFYDGLVEGVVIRKETTDGTLHARAKLVRDDFIQHIDAHWTKKGVVKNQLKFF</sequence>
<protein>
    <submittedName>
        <fullName evidence="4">Aste57867_14007 protein</fullName>
    </submittedName>
</protein>
<dbReference type="SUPFAM" id="SSF81301">
    <property type="entry name" value="Nucleotidyltransferase"/>
    <property type="match status" value="1"/>
</dbReference>
<dbReference type="EMBL" id="VJMH01005501">
    <property type="protein sequence ID" value="KAF0695162.1"/>
    <property type="molecule type" value="Genomic_DNA"/>
</dbReference>
<dbReference type="Gene3D" id="3.30.460.10">
    <property type="entry name" value="Beta Polymerase, domain 2"/>
    <property type="match status" value="1"/>
</dbReference>
<feature type="compositionally biased region" description="Pro residues" evidence="1">
    <location>
        <begin position="176"/>
        <end position="185"/>
    </location>
</feature>
<evidence type="ECO:0000313" key="5">
    <source>
        <dbReference type="Proteomes" id="UP000332933"/>
    </source>
</evidence>
<dbReference type="EMBL" id="CAADRA010005522">
    <property type="protein sequence ID" value="VFT90837.1"/>
    <property type="molecule type" value="Genomic_DNA"/>
</dbReference>
<dbReference type="InterPro" id="IPR019510">
    <property type="entry name" value="AKAP7-like_phosphoesterase"/>
</dbReference>
<feature type="region of interest" description="Disordered" evidence="1">
    <location>
        <begin position="1418"/>
        <end position="1442"/>
    </location>
</feature>
<dbReference type="Gene3D" id="3.10.110.10">
    <property type="entry name" value="Ubiquitin Conjugating Enzyme"/>
    <property type="match status" value="1"/>
</dbReference>
<dbReference type="InterPro" id="IPR016135">
    <property type="entry name" value="UBQ-conjugating_enzyme/RWD"/>
</dbReference>